<proteinExistence type="predicted"/>
<dbReference type="Proteomes" id="UP001262889">
    <property type="component" value="Unassembled WGS sequence"/>
</dbReference>
<keyword evidence="2" id="KW-1185">Reference proteome</keyword>
<organism evidence="1 2">
    <name type="scientific">Autumnicola tepida</name>
    <dbReference type="NCBI Taxonomy" id="3075595"/>
    <lineage>
        <taxon>Bacteria</taxon>
        <taxon>Pseudomonadati</taxon>
        <taxon>Bacteroidota</taxon>
        <taxon>Flavobacteriia</taxon>
        <taxon>Flavobacteriales</taxon>
        <taxon>Flavobacteriaceae</taxon>
        <taxon>Autumnicola</taxon>
    </lineage>
</organism>
<dbReference type="EMBL" id="JAVRHQ010000008">
    <property type="protein sequence ID" value="MDT0642830.1"/>
    <property type="molecule type" value="Genomic_DNA"/>
</dbReference>
<evidence type="ECO:0000313" key="1">
    <source>
        <dbReference type="EMBL" id="MDT0642830.1"/>
    </source>
</evidence>
<protein>
    <submittedName>
        <fullName evidence="1">Uncharacterized protein</fullName>
    </submittedName>
</protein>
<dbReference type="RefSeq" id="WP_311534461.1">
    <property type="nucleotide sequence ID" value="NZ_JAVRHQ010000008.1"/>
</dbReference>
<comment type="caution">
    <text evidence="1">The sequence shown here is derived from an EMBL/GenBank/DDBJ whole genome shotgun (WGS) entry which is preliminary data.</text>
</comment>
<dbReference type="Gene3D" id="1.20.120.330">
    <property type="entry name" value="Nucleotidyltransferases domain 2"/>
    <property type="match status" value="1"/>
</dbReference>
<name>A0ABU3C911_9FLAO</name>
<gene>
    <name evidence="1" type="ORF">RM553_08305</name>
</gene>
<sequence length="290" mass="34205">MKKKKLLKKIIDLIIAKYDVHSVYLLGSRKEKEVQKLKLEPTVLNNNSGYTFLLFIIFRGIYKINEKKIQKFLLKNNYPEYVICPIVYNLSEFLRQIDRGSTFLGQIQANISPFYSIDTSIKDLKLEPSHYLVFWKRKTSEWKIRSKRACFLLLKAEEYDGSDIDSAAKMSILHDCLQQLCLGLLVVCWDFKPKILQLKYLLHLCSYYISLLKENETARLTMNAYHLLLDAHEIMQQNTEIKIQEEESEQAAALCSDFLREAHVIAKNELNRYHQKCLDYENKRRKELAH</sequence>
<accession>A0ABU3C911</accession>
<reference evidence="1 2" key="1">
    <citation type="submission" date="2023-09" db="EMBL/GenBank/DDBJ databases">
        <authorList>
            <person name="Rey-Velasco X."/>
        </authorList>
    </citation>
    <scope>NUCLEOTIDE SEQUENCE [LARGE SCALE GENOMIC DNA]</scope>
    <source>
        <strain evidence="1 2">F363</strain>
    </source>
</reference>
<evidence type="ECO:0000313" key="2">
    <source>
        <dbReference type="Proteomes" id="UP001262889"/>
    </source>
</evidence>